<dbReference type="RefSeq" id="WP_394489360.1">
    <property type="nucleotide sequence ID" value="NZ_JBIGIA010000012.1"/>
</dbReference>
<accession>A0ABW7G9C8</accession>
<name>A0ABW7G9C8_9BURK</name>
<evidence type="ECO:0000313" key="1">
    <source>
        <dbReference type="EMBL" id="MFG6458426.1"/>
    </source>
</evidence>
<reference evidence="1 2" key="1">
    <citation type="submission" date="2024-09" db="EMBL/GenBank/DDBJ databases">
        <title>Novel species of the genus Pelomonas and Roseateles isolated from streams.</title>
        <authorList>
            <person name="Lu H."/>
        </authorList>
    </citation>
    <scope>NUCLEOTIDE SEQUENCE [LARGE SCALE GENOMIC DNA]</scope>
    <source>
        <strain evidence="1 2">BYS96W</strain>
    </source>
</reference>
<comment type="caution">
    <text evidence="1">The sequence shown here is derived from an EMBL/GenBank/DDBJ whole genome shotgun (WGS) entry which is preliminary data.</text>
</comment>
<keyword evidence="2" id="KW-1185">Reference proteome</keyword>
<gene>
    <name evidence="1" type="ORF">ACG00X_16420</name>
</gene>
<proteinExistence type="predicted"/>
<sequence length="127" mass="13780">MSEPTNIFYVQAEPDPLDPQRARCTFFTDYACTDPVKSPMSIPVTAGEAIFVQVATPNHWLLVGAVADRCDTSVIDPSFLPSTFNQVAVAMPVNRVISQGVLLIFSSQGEVTQLYSSSDPVIRNDGV</sequence>
<evidence type="ECO:0000313" key="2">
    <source>
        <dbReference type="Proteomes" id="UP001606305"/>
    </source>
</evidence>
<organism evidence="1 2">
    <name type="scientific">Pelomonas nitida</name>
    <dbReference type="NCBI Taxonomy" id="3299027"/>
    <lineage>
        <taxon>Bacteria</taxon>
        <taxon>Pseudomonadati</taxon>
        <taxon>Pseudomonadota</taxon>
        <taxon>Betaproteobacteria</taxon>
        <taxon>Burkholderiales</taxon>
        <taxon>Sphaerotilaceae</taxon>
        <taxon>Roseateles</taxon>
    </lineage>
</organism>
<protein>
    <submittedName>
        <fullName evidence="1">Uncharacterized protein</fullName>
    </submittedName>
</protein>
<dbReference type="Proteomes" id="UP001606305">
    <property type="component" value="Unassembled WGS sequence"/>
</dbReference>
<dbReference type="EMBL" id="JBIGIA010000012">
    <property type="protein sequence ID" value="MFG6458426.1"/>
    <property type="molecule type" value="Genomic_DNA"/>
</dbReference>